<evidence type="ECO:0000313" key="2">
    <source>
        <dbReference type="Proteomes" id="UP001551482"/>
    </source>
</evidence>
<keyword evidence="2" id="KW-1185">Reference proteome</keyword>
<dbReference type="RefSeq" id="WP_358356763.1">
    <property type="nucleotide sequence ID" value="NZ_JBEZFP010000061.1"/>
</dbReference>
<sequence length="173" mass="19386">MGREDSDEAYVLDLCDAVLGERGSRQHRFHWLLGDRGTSGRRARLPVDGYWERQQLVVEYRERQHDVPTAFFDKPDQLTVSGVHRGEQRALYGRLGDTLIPARGLTLVVIRPADLASTPAGRLRRRRPEDVAAVRKILDRADLTPTTGAAPRPVVWEYAGAGYAMVPVQEDNG</sequence>
<organism evidence="1 2">
    <name type="scientific">Streptodolium elevatio</name>
    <dbReference type="NCBI Taxonomy" id="3157996"/>
    <lineage>
        <taxon>Bacteria</taxon>
        <taxon>Bacillati</taxon>
        <taxon>Actinomycetota</taxon>
        <taxon>Actinomycetes</taxon>
        <taxon>Kitasatosporales</taxon>
        <taxon>Streptomycetaceae</taxon>
        <taxon>Streptodolium</taxon>
    </lineage>
</organism>
<name>A0ABV3DMB9_9ACTN</name>
<proteinExistence type="predicted"/>
<protein>
    <submittedName>
        <fullName evidence="1">Uncharacterized protein</fullName>
    </submittedName>
</protein>
<accession>A0ABV3DMB9</accession>
<gene>
    <name evidence="1" type="ORF">AB0C36_22820</name>
</gene>
<dbReference type="Proteomes" id="UP001551482">
    <property type="component" value="Unassembled WGS sequence"/>
</dbReference>
<evidence type="ECO:0000313" key="1">
    <source>
        <dbReference type="EMBL" id="MEU8136329.1"/>
    </source>
</evidence>
<comment type="caution">
    <text evidence="1">The sequence shown here is derived from an EMBL/GenBank/DDBJ whole genome shotgun (WGS) entry which is preliminary data.</text>
</comment>
<reference evidence="1 2" key="1">
    <citation type="submission" date="2024-06" db="EMBL/GenBank/DDBJ databases">
        <title>The Natural Products Discovery Center: Release of the First 8490 Sequenced Strains for Exploring Actinobacteria Biosynthetic Diversity.</title>
        <authorList>
            <person name="Kalkreuter E."/>
            <person name="Kautsar S.A."/>
            <person name="Yang D."/>
            <person name="Bader C.D."/>
            <person name="Teijaro C.N."/>
            <person name="Fluegel L."/>
            <person name="Davis C.M."/>
            <person name="Simpson J.R."/>
            <person name="Lauterbach L."/>
            <person name="Steele A.D."/>
            <person name="Gui C."/>
            <person name="Meng S."/>
            <person name="Li G."/>
            <person name="Viehrig K."/>
            <person name="Ye F."/>
            <person name="Su P."/>
            <person name="Kiefer A.F."/>
            <person name="Nichols A."/>
            <person name="Cepeda A.J."/>
            <person name="Yan W."/>
            <person name="Fan B."/>
            <person name="Jiang Y."/>
            <person name="Adhikari A."/>
            <person name="Zheng C.-J."/>
            <person name="Schuster L."/>
            <person name="Cowan T.M."/>
            <person name="Smanski M.J."/>
            <person name="Chevrette M.G."/>
            <person name="De Carvalho L.P.S."/>
            <person name="Shen B."/>
        </authorList>
    </citation>
    <scope>NUCLEOTIDE SEQUENCE [LARGE SCALE GENOMIC DNA]</scope>
    <source>
        <strain evidence="1 2">NPDC048946</strain>
    </source>
</reference>
<dbReference type="EMBL" id="JBEZFP010000061">
    <property type="protein sequence ID" value="MEU8136329.1"/>
    <property type="molecule type" value="Genomic_DNA"/>
</dbReference>